<proteinExistence type="inferred from homology"/>
<evidence type="ECO:0000313" key="6">
    <source>
        <dbReference type="Proteomes" id="UP000030401"/>
    </source>
</evidence>
<name>A0A0A5FZP9_9BACI</name>
<evidence type="ECO:0000256" key="4">
    <source>
        <dbReference type="HAMAP-Rule" id="MF_01185"/>
    </source>
</evidence>
<dbReference type="Gene3D" id="2.30.290.10">
    <property type="entry name" value="BH3618-like"/>
    <property type="match status" value="1"/>
</dbReference>
<dbReference type="eggNOG" id="COG1699">
    <property type="taxonomic scope" value="Bacteria"/>
</dbReference>
<dbReference type="InterPro" id="IPR024046">
    <property type="entry name" value="Flagellar_assmbl_FliW_dom_sf"/>
</dbReference>
<evidence type="ECO:0000313" key="5">
    <source>
        <dbReference type="EMBL" id="KGX86311.1"/>
    </source>
</evidence>
<dbReference type="AlphaFoldDB" id="A0A0A5FZP9"/>
<comment type="subunit">
    <text evidence="4">Interacts with translational regulator CsrA and flagellin(s).</text>
</comment>
<keyword evidence="2 4" id="KW-1005">Bacterial flagellum biogenesis</keyword>
<keyword evidence="6" id="KW-1185">Reference proteome</keyword>
<dbReference type="SUPFAM" id="SSF141457">
    <property type="entry name" value="BH3618-like"/>
    <property type="match status" value="1"/>
</dbReference>
<dbReference type="STRING" id="1385512.N784_05015"/>
<dbReference type="OrthoDB" id="9801235at2"/>
<dbReference type="Proteomes" id="UP000030401">
    <property type="component" value="Unassembled WGS sequence"/>
</dbReference>
<accession>A0A0A5FZP9</accession>
<dbReference type="InterPro" id="IPR003775">
    <property type="entry name" value="Flagellar_assembly_factor_FliW"/>
</dbReference>
<comment type="function">
    <text evidence="4">Acts as an anti-CsrA protein, binds CsrA and prevents it from repressing translation of its target genes, one of which is flagellin. Binds to flagellin and participates in the assembly of the flagellum.</text>
</comment>
<sequence>MQIETKLFGQVEINEDDVFHFSSGLPGFEQEQQFILLPIDEAGIYQSMQSVQNANVALIVTNPYVFFKDYEFTIDASTLNSLEIETKQQVTVFTVLTLQDPFASTTANLQAPIIVNHTNNKGKQMILTDTLYTTKHPIMPNGKDVHADAHSQS</sequence>
<dbReference type="NCBIfam" id="NF009793">
    <property type="entry name" value="PRK13285.1-1"/>
    <property type="match status" value="1"/>
</dbReference>
<comment type="subcellular location">
    <subcellularLocation>
        <location evidence="4">Cytoplasm</location>
    </subcellularLocation>
</comment>
<evidence type="ECO:0000256" key="3">
    <source>
        <dbReference type="ARBA" id="ARBA00022845"/>
    </source>
</evidence>
<protein>
    <recommendedName>
        <fullName evidence="4">Flagellar assembly factor FliW</fullName>
    </recommendedName>
</protein>
<dbReference type="GO" id="GO:0006417">
    <property type="term" value="P:regulation of translation"/>
    <property type="evidence" value="ECO:0007669"/>
    <property type="project" value="UniProtKB-KW"/>
</dbReference>
<keyword evidence="4" id="KW-0143">Chaperone</keyword>
<dbReference type="PANTHER" id="PTHR39190:SF1">
    <property type="entry name" value="FLAGELLAR ASSEMBLY FACTOR FLIW"/>
    <property type="match status" value="1"/>
</dbReference>
<dbReference type="HAMAP" id="MF_01185">
    <property type="entry name" value="FliW"/>
    <property type="match status" value="1"/>
</dbReference>
<evidence type="ECO:0000256" key="2">
    <source>
        <dbReference type="ARBA" id="ARBA00022795"/>
    </source>
</evidence>
<dbReference type="GO" id="GO:0044780">
    <property type="term" value="P:bacterial-type flagellum assembly"/>
    <property type="evidence" value="ECO:0007669"/>
    <property type="project" value="UniProtKB-UniRule"/>
</dbReference>
<dbReference type="PANTHER" id="PTHR39190">
    <property type="entry name" value="FLAGELLAR ASSEMBLY FACTOR FLIW"/>
    <property type="match status" value="1"/>
</dbReference>
<keyword evidence="1 4" id="KW-0963">Cytoplasm</keyword>
<dbReference type="GO" id="GO:0005737">
    <property type="term" value="C:cytoplasm"/>
    <property type="evidence" value="ECO:0007669"/>
    <property type="project" value="UniProtKB-SubCell"/>
</dbReference>
<dbReference type="EMBL" id="AVPG01000014">
    <property type="protein sequence ID" value="KGX86311.1"/>
    <property type="molecule type" value="Genomic_DNA"/>
</dbReference>
<dbReference type="Pfam" id="PF02623">
    <property type="entry name" value="FliW"/>
    <property type="match status" value="1"/>
</dbReference>
<keyword evidence="5" id="KW-0966">Cell projection</keyword>
<keyword evidence="5" id="KW-0282">Flagellum</keyword>
<comment type="similarity">
    <text evidence="4">Belongs to the FliW family.</text>
</comment>
<keyword evidence="3 4" id="KW-0810">Translation regulation</keyword>
<evidence type="ECO:0000256" key="1">
    <source>
        <dbReference type="ARBA" id="ARBA00022490"/>
    </source>
</evidence>
<reference evidence="5 6" key="1">
    <citation type="submission" date="2013-08" db="EMBL/GenBank/DDBJ databases">
        <authorList>
            <person name="Huang J."/>
            <person name="Wang G."/>
        </authorList>
    </citation>
    <scope>NUCLEOTIDE SEQUENCE [LARGE SCALE GENOMIC DNA]</scope>
    <source>
        <strain evidence="5 6">JSM 072002</strain>
    </source>
</reference>
<organism evidence="5 6">
    <name type="scientific">Pontibacillus litoralis JSM 072002</name>
    <dbReference type="NCBI Taxonomy" id="1385512"/>
    <lineage>
        <taxon>Bacteria</taxon>
        <taxon>Bacillati</taxon>
        <taxon>Bacillota</taxon>
        <taxon>Bacilli</taxon>
        <taxon>Bacillales</taxon>
        <taxon>Bacillaceae</taxon>
        <taxon>Pontibacillus</taxon>
    </lineage>
</organism>
<gene>
    <name evidence="4" type="primary">fliW</name>
    <name evidence="5" type="ORF">N784_05015</name>
</gene>
<dbReference type="RefSeq" id="WP_052127243.1">
    <property type="nucleotide sequence ID" value="NZ_AVPG01000014.1"/>
</dbReference>
<keyword evidence="5" id="KW-0969">Cilium</keyword>
<comment type="caution">
    <text evidence="5">The sequence shown here is derived from an EMBL/GenBank/DDBJ whole genome shotgun (WGS) entry which is preliminary data.</text>
</comment>